<dbReference type="AlphaFoldDB" id="A0A9E7HXW2"/>
<dbReference type="OrthoDB" id="822750at2759"/>
<feature type="transmembrane region" description="Helical" evidence="1">
    <location>
        <begin position="170"/>
        <end position="197"/>
    </location>
</feature>
<dbReference type="PANTHER" id="PTHR36358">
    <property type="entry name" value="SUCCINATE DEHYDROGENASE SUBUNIT 4, MITOCHONDRIAL"/>
    <property type="match status" value="1"/>
</dbReference>
<keyword evidence="3" id="KW-1185">Reference proteome</keyword>
<keyword evidence="1" id="KW-1133">Transmembrane helix</keyword>
<accession>A0A9E7HXW2</accession>
<proteinExistence type="predicted"/>
<dbReference type="GO" id="GO:0005743">
    <property type="term" value="C:mitochondrial inner membrane"/>
    <property type="evidence" value="ECO:0007669"/>
    <property type="project" value="InterPro"/>
</dbReference>
<feature type="transmembrane region" description="Helical" evidence="1">
    <location>
        <begin position="217"/>
        <end position="237"/>
    </location>
</feature>
<protein>
    <recommendedName>
        <fullName evidence="4">Succinate dehydrogenase subunit 4</fullName>
    </recommendedName>
</protein>
<dbReference type="GO" id="GO:0045273">
    <property type="term" value="C:respiratory chain complex II (succinate dehydrogenase)"/>
    <property type="evidence" value="ECO:0007669"/>
    <property type="project" value="InterPro"/>
</dbReference>
<dbReference type="GO" id="GO:0006121">
    <property type="term" value="P:mitochondrial electron transport, succinate to ubiquinone"/>
    <property type="evidence" value="ECO:0007669"/>
    <property type="project" value="InterPro"/>
</dbReference>
<dbReference type="Proteomes" id="UP001055439">
    <property type="component" value="Chromosome 8"/>
</dbReference>
<reference evidence="2" key="1">
    <citation type="submission" date="2022-05" db="EMBL/GenBank/DDBJ databases">
        <title>The Musa troglodytarum L. genome provides insights into the mechanism of non-climacteric behaviour and enrichment of carotenoids.</title>
        <authorList>
            <person name="Wang J."/>
        </authorList>
    </citation>
    <scope>NUCLEOTIDE SEQUENCE</scope>
    <source>
        <tissue evidence="2">Leaf</tissue>
    </source>
</reference>
<dbReference type="InterPro" id="IPR044963">
    <property type="entry name" value="SDH4"/>
</dbReference>
<name>A0A9E7HXW2_9LILI</name>
<evidence type="ECO:0000313" key="3">
    <source>
        <dbReference type="Proteomes" id="UP001055439"/>
    </source>
</evidence>
<dbReference type="GO" id="GO:0006099">
    <property type="term" value="P:tricarboxylic acid cycle"/>
    <property type="evidence" value="ECO:0007669"/>
    <property type="project" value="InterPro"/>
</dbReference>
<evidence type="ECO:0000313" key="2">
    <source>
        <dbReference type="EMBL" id="URE38244.1"/>
    </source>
</evidence>
<keyword evidence="1" id="KW-0472">Membrane</keyword>
<dbReference type="PANTHER" id="PTHR36358:SF1">
    <property type="entry name" value="SUCCINATE DEHYDROGENASE SUBUNIT 4, MITOCHONDRIAL"/>
    <property type="match status" value="1"/>
</dbReference>
<gene>
    <name evidence="2" type="ORF">MUK42_16680</name>
</gene>
<evidence type="ECO:0008006" key="4">
    <source>
        <dbReference type="Google" id="ProtNLM"/>
    </source>
</evidence>
<keyword evidence="1" id="KW-0812">Transmembrane</keyword>
<sequence>MYISFLLTRRRRHFHSDLSFGDRRRAMASRLLSRSKTLTLSRLLFLHPAAPSKPVASAHGLRAFGSLAPHPPPDPRSAAIAPTYRPDRPSAAAFCLPCAPVFGQIGFGKNMSHMAGGVEEPNCLKGKEIDSSKVMAFSPLEGTLTRERKSGLTKESLKVKRMELSIKTTYALIPALLLISKSALTTSALVLCVYWQIYGFFKEIFLDYVHHEVTRTWVLIYFKLLLLILAKDTILAFDLA</sequence>
<organism evidence="2 3">
    <name type="scientific">Musa troglodytarum</name>
    <name type="common">fe'i banana</name>
    <dbReference type="NCBI Taxonomy" id="320322"/>
    <lineage>
        <taxon>Eukaryota</taxon>
        <taxon>Viridiplantae</taxon>
        <taxon>Streptophyta</taxon>
        <taxon>Embryophyta</taxon>
        <taxon>Tracheophyta</taxon>
        <taxon>Spermatophyta</taxon>
        <taxon>Magnoliopsida</taxon>
        <taxon>Liliopsida</taxon>
        <taxon>Zingiberales</taxon>
        <taxon>Musaceae</taxon>
        <taxon>Musa</taxon>
    </lineage>
</organism>
<dbReference type="EMBL" id="CP097510">
    <property type="protein sequence ID" value="URE38244.1"/>
    <property type="molecule type" value="Genomic_DNA"/>
</dbReference>
<evidence type="ECO:0000256" key="1">
    <source>
        <dbReference type="SAM" id="Phobius"/>
    </source>
</evidence>